<dbReference type="GO" id="GO:0070967">
    <property type="term" value="F:coenzyme F420 binding"/>
    <property type="evidence" value="ECO:0007669"/>
    <property type="project" value="InterPro"/>
</dbReference>
<dbReference type="SUPFAM" id="SSF51735">
    <property type="entry name" value="NAD(P)-binding Rossmann-fold domains"/>
    <property type="match status" value="1"/>
</dbReference>
<dbReference type="GO" id="GO:0006740">
    <property type="term" value="P:NADPH regeneration"/>
    <property type="evidence" value="ECO:0007669"/>
    <property type="project" value="InterPro"/>
</dbReference>
<dbReference type="Gene3D" id="3.40.50.720">
    <property type="entry name" value="NAD(P)-binding Rossmann-like Domain"/>
    <property type="match status" value="1"/>
</dbReference>
<organism evidence="3 4">
    <name type="scientific">Parahaliea maris</name>
    <dbReference type="NCBI Taxonomy" id="2716870"/>
    <lineage>
        <taxon>Bacteria</taxon>
        <taxon>Pseudomonadati</taxon>
        <taxon>Pseudomonadota</taxon>
        <taxon>Gammaproteobacteria</taxon>
        <taxon>Cellvibrionales</taxon>
        <taxon>Halieaceae</taxon>
        <taxon>Parahaliea</taxon>
    </lineage>
</organism>
<keyword evidence="1" id="KW-0560">Oxidoreductase</keyword>
<proteinExistence type="predicted"/>
<dbReference type="InterPro" id="IPR036291">
    <property type="entry name" value="NAD(P)-bd_dom_sf"/>
</dbReference>
<dbReference type="InterPro" id="IPR028939">
    <property type="entry name" value="P5C_Rdtase_cat_N"/>
</dbReference>
<dbReference type="PANTHER" id="PTHR14239">
    <property type="entry name" value="DUDULIN-RELATED"/>
    <property type="match status" value="1"/>
</dbReference>
<dbReference type="InterPro" id="IPR010185">
    <property type="entry name" value="NpdG"/>
</dbReference>
<dbReference type="GO" id="GO:0005886">
    <property type="term" value="C:plasma membrane"/>
    <property type="evidence" value="ECO:0007669"/>
    <property type="project" value="TreeGrafter"/>
</dbReference>
<keyword evidence="4" id="KW-1185">Reference proteome</keyword>
<dbReference type="NCBIfam" id="TIGR01915">
    <property type="entry name" value="npdG"/>
    <property type="match status" value="1"/>
</dbReference>
<evidence type="ECO:0000256" key="1">
    <source>
        <dbReference type="ARBA" id="ARBA00023002"/>
    </source>
</evidence>
<dbReference type="Pfam" id="PF03807">
    <property type="entry name" value="F420_oxidored"/>
    <property type="match status" value="1"/>
</dbReference>
<dbReference type="GO" id="GO:0050661">
    <property type="term" value="F:NADP binding"/>
    <property type="evidence" value="ECO:0007669"/>
    <property type="project" value="InterPro"/>
</dbReference>
<dbReference type="PANTHER" id="PTHR14239:SF0">
    <property type="entry name" value="F420-DEPENDENT NADP REDUCTASE"/>
    <property type="match status" value="1"/>
</dbReference>
<dbReference type="GO" id="GO:0052851">
    <property type="term" value="F:ferric-chelate reductase (NADPH) activity"/>
    <property type="evidence" value="ECO:0007669"/>
    <property type="project" value="TreeGrafter"/>
</dbReference>
<dbReference type="GO" id="GO:0008823">
    <property type="term" value="F:cupric reductase (NADH) activity"/>
    <property type="evidence" value="ECO:0007669"/>
    <property type="project" value="TreeGrafter"/>
</dbReference>
<gene>
    <name evidence="3" type="primary">npdG</name>
    <name evidence="3" type="ORF">FV139_06320</name>
</gene>
<accession>A0A5C9A402</accession>
<dbReference type="InterPro" id="IPR051267">
    <property type="entry name" value="STEAP_metalloreductase"/>
</dbReference>
<dbReference type="GO" id="GO:0016651">
    <property type="term" value="F:oxidoreductase activity, acting on NAD(P)H"/>
    <property type="evidence" value="ECO:0007669"/>
    <property type="project" value="InterPro"/>
</dbReference>
<comment type="caution">
    <text evidence="3">The sequence shown here is derived from an EMBL/GenBank/DDBJ whole genome shotgun (WGS) entry which is preliminary data.</text>
</comment>
<dbReference type="AlphaFoldDB" id="A0A5C9A402"/>
<evidence type="ECO:0000313" key="3">
    <source>
        <dbReference type="EMBL" id="TXS95498.1"/>
    </source>
</evidence>
<evidence type="ECO:0000313" key="4">
    <source>
        <dbReference type="Proteomes" id="UP000321039"/>
    </source>
</evidence>
<dbReference type="EMBL" id="VRZA01000002">
    <property type="protein sequence ID" value="TXS95498.1"/>
    <property type="molecule type" value="Genomic_DNA"/>
</dbReference>
<dbReference type="Proteomes" id="UP000321039">
    <property type="component" value="Unassembled WGS sequence"/>
</dbReference>
<dbReference type="GO" id="GO:0015677">
    <property type="term" value="P:copper ion import"/>
    <property type="evidence" value="ECO:0007669"/>
    <property type="project" value="TreeGrafter"/>
</dbReference>
<name>A0A5C9A402_9GAMM</name>
<feature type="domain" description="Pyrroline-5-carboxylate reductase catalytic N-terminal" evidence="2">
    <location>
        <begin position="9"/>
        <end position="110"/>
    </location>
</feature>
<evidence type="ECO:0000259" key="2">
    <source>
        <dbReference type="Pfam" id="PF03807"/>
    </source>
</evidence>
<protein>
    <submittedName>
        <fullName evidence="3">NADPH-dependent F420 reductase</fullName>
    </submittedName>
</protein>
<sequence length="229" mass="23912">MTTDNLPVLAILGGTGDLGTGLARRWAQAGYRVIIGSRTKEKAEAAVADLREVMAERGVGAVVVEAMENLAAAQAADIVTLTVPFSHQASTLELVKPALQGKILIDVTVPLVPPRVARVQLPEQGSAGQIAQELLGEEVAVVSAFQNVAAHHLQEGAGLDCDVLVCGNKKDARAEVIKLVEAAGMRGYHAGMINNAAAAEALTSVLITINKQYSCHAGIRITGLDHAEE</sequence>
<dbReference type="RefSeq" id="WP_148067409.1">
    <property type="nucleotide sequence ID" value="NZ_VRZA01000002.1"/>
</dbReference>
<reference evidence="3 4" key="1">
    <citation type="submission" date="2019-08" db="EMBL/GenBank/DDBJ databases">
        <title>Parahaliea maris sp. nov., isolated from the surface seawater.</title>
        <authorList>
            <person name="Liu Y."/>
        </authorList>
    </citation>
    <scope>NUCLEOTIDE SEQUENCE [LARGE SCALE GENOMIC DNA]</scope>
    <source>
        <strain evidence="3 4">HSLHS9</strain>
    </source>
</reference>